<dbReference type="KEGG" id="pfg:AB870_01510"/>
<evidence type="ECO:0008006" key="5">
    <source>
        <dbReference type="Google" id="ProtNLM"/>
    </source>
</evidence>
<dbReference type="AlphaFoldDB" id="A0A0H3WMF9"/>
<dbReference type="STRING" id="656179.AB870_01510"/>
<evidence type="ECO:0000256" key="2">
    <source>
        <dbReference type="SAM" id="Phobius"/>
    </source>
</evidence>
<keyword evidence="2" id="KW-0472">Membrane</keyword>
<keyword evidence="4" id="KW-1185">Reference proteome</keyword>
<accession>A0A0H3WMF9</accession>
<evidence type="ECO:0000313" key="3">
    <source>
        <dbReference type="EMBL" id="AKM29084.1"/>
    </source>
</evidence>
<keyword evidence="2" id="KW-1133">Transmembrane helix</keyword>
<dbReference type="OrthoDB" id="8888345at2"/>
<keyword evidence="2" id="KW-0812">Transmembrane</keyword>
<dbReference type="Proteomes" id="UP000035651">
    <property type="component" value="Chromosome"/>
</dbReference>
<feature type="coiled-coil region" evidence="1">
    <location>
        <begin position="169"/>
        <end position="203"/>
    </location>
</feature>
<keyword evidence="1" id="KW-0175">Coiled coil</keyword>
<dbReference type="PATRIC" id="fig|656179.3.peg.340"/>
<reference evidence="3" key="1">
    <citation type="submission" date="2016-06" db="EMBL/GenBank/DDBJ databases">
        <title>Complete Genome Sequence of Pandoraea faecigallinarum DSM-23572.</title>
        <authorList>
            <person name="Yong D."/>
            <person name="Ee R."/>
            <person name="Lim Y.-L."/>
            <person name="Yin W.-F."/>
            <person name="Chan K.-G."/>
        </authorList>
    </citation>
    <scope>NUCLEOTIDE SEQUENCE</scope>
    <source>
        <strain evidence="3">DSM 23572</strain>
    </source>
</reference>
<gene>
    <name evidence="3" type="ORF">AB870_01510</name>
</gene>
<organism evidence="3 4">
    <name type="scientific">Pandoraea faecigallinarum</name>
    <dbReference type="NCBI Taxonomy" id="656179"/>
    <lineage>
        <taxon>Bacteria</taxon>
        <taxon>Pseudomonadati</taxon>
        <taxon>Pseudomonadota</taxon>
        <taxon>Betaproteobacteria</taxon>
        <taxon>Burkholderiales</taxon>
        <taxon>Burkholderiaceae</taxon>
        <taxon>Pandoraea</taxon>
    </lineage>
</organism>
<evidence type="ECO:0000256" key="1">
    <source>
        <dbReference type="SAM" id="Coils"/>
    </source>
</evidence>
<sequence>MDFQSGNTDDHPIPPWVYRLVAQWRIFAPLAIAVAGIAYGVGHSRAFHFESKGFVALHRPIALYNSQRQAFYDTAQLRNYLTQKKKLDTPEGQYLIKALSPAFINKNVVLTMPYGKDDLRYVGDKDQSALFSSGLTMTMQSVNSGEDAAARMQLLAAFVVDQMLKQTLASELRARLMAARSQRQSLDNKLIDINQNLRELSSRLTQTREIAARYPESARLNDRQLLSTAGETGRFLSPLAQIIGLESDIATHKATRDRLIRLEKSNTIALSFYENLYKKLPGTPTGEQLLNGVITEIKSHFGATPPADDVAREVYTINCCWRSPCAVRGW</sequence>
<dbReference type="EMBL" id="CP011807">
    <property type="protein sequence ID" value="AKM29084.1"/>
    <property type="molecule type" value="Genomic_DNA"/>
</dbReference>
<proteinExistence type="predicted"/>
<protein>
    <recommendedName>
        <fullName evidence="5">Polysaccharide chain length determinant N-terminal domain-containing protein</fullName>
    </recommendedName>
</protein>
<name>A0A0H3WMF9_9BURK</name>
<dbReference type="RefSeq" id="WP_047905045.1">
    <property type="nucleotide sequence ID" value="NZ_CP011807.3"/>
</dbReference>
<feature type="transmembrane region" description="Helical" evidence="2">
    <location>
        <begin position="22"/>
        <end position="42"/>
    </location>
</feature>
<evidence type="ECO:0000313" key="4">
    <source>
        <dbReference type="Proteomes" id="UP000035651"/>
    </source>
</evidence>